<keyword evidence="2" id="KW-1185">Reference proteome</keyword>
<dbReference type="Gene3D" id="3.30.2310.20">
    <property type="entry name" value="RelE-like"/>
    <property type="match status" value="1"/>
</dbReference>
<dbReference type="EMBL" id="PRDK01000005">
    <property type="protein sequence ID" value="MBE8713868.1"/>
    <property type="molecule type" value="Genomic_DNA"/>
</dbReference>
<comment type="caution">
    <text evidence="1">The sequence shown here is derived from an EMBL/GenBank/DDBJ whole genome shotgun (WGS) entry which is preliminary data.</text>
</comment>
<sequence length="76" mass="9055">MPVIVERKFLVRVNQIRTAEDENYLRGIKSLHFEKLSGAEAGKYLIRVQDGWRIIFRIEKEEIKILVIEELSNHFK</sequence>
<gene>
    <name evidence="1" type="ORF">C4F49_09260</name>
</gene>
<accession>A0A928UXN2</accession>
<evidence type="ECO:0000313" key="1">
    <source>
        <dbReference type="EMBL" id="MBE8713868.1"/>
    </source>
</evidence>
<dbReference type="RefSeq" id="WP_196934395.1">
    <property type="nucleotide sequence ID" value="NZ_MU158697.1"/>
</dbReference>
<proteinExistence type="predicted"/>
<dbReference type="Pfam" id="PF05015">
    <property type="entry name" value="HigB-like_toxin"/>
    <property type="match status" value="1"/>
</dbReference>
<dbReference type="InterPro" id="IPR007711">
    <property type="entry name" value="HigB-1"/>
</dbReference>
<dbReference type="SUPFAM" id="SSF143011">
    <property type="entry name" value="RelE-like"/>
    <property type="match status" value="1"/>
</dbReference>
<dbReference type="AlphaFoldDB" id="A0A928UXN2"/>
<evidence type="ECO:0000313" key="2">
    <source>
        <dbReference type="Proteomes" id="UP000616201"/>
    </source>
</evidence>
<dbReference type="InterPro" id="IPR035093">
    <property type="entry name" value="RelE/ParE_toxin_dom_sf"/>
</dbReference>
<protein>
    <submittedName>
        <fullName evidence="1">Uncharacterized protein</fullName>
    </submittedName>
</protein>
<reference evidence="1" key="1">
    <citation type="submission" date="2018-02" db="EMBL/GenBank/DDBJ databases">
        <authorList>
            <person name="Vasarhelyi B.M."/>
            <person name="Deshmukh S."/>
            <person name="Balint B."/>
            <person name="Kukolya J."/>
        </authorList>
    </citation>
    <scope>NUCLEOTIDE SEQUENCE</scope>
    <source>
        <strain evidence="1">KB22</strain>
    </source>
</reference>
<name>A0A928UXN2_9SPHI</name>
<organism evidence="1 2">
    <name type="scientific">Sphingobacterium hungaricum</name>
    <dbReference type="NCBI Taxonomy" id="2082723"/>
    <lineage>
        <taxon>Bacteria</taxon>
        <taxon>Pseudomonadati</taxon>
        <taxon>Bacteroidota</taxon>
        <taxon>Sphingobacteriia</taxon>
        <taxon>Sphingobacteriales</taxon>
        <taxon>Sphingobacteriaceae</taxon>
        <taxon>Sphingobacterium</taxon>
    </lineage>
</organism>
<dbReference type="Proteomes" id="UP000616201">
    <property type="component" value="Unassembled WGS sequence"/>
</dbReference>